<dbReference type="AlphaFoldDB" id="A0A6N6MF78"/>
<comment type="caution">
    <text evidence="1">The sequence shown here is derived from an EMBL/GenBank/DDBJ whole genome shotgun (WGS) entry which is preliminary data.</text>
</comment>
<organism evidence="1 2">
    <name type="scientific">Pseudotamlana haliotis</name>
    <dbReference type="NCBI Taxonomy" id="2614804"/>
    <lineage>
        <taxon>Bacteria</taxon>
        <taxon>Pseudomonadati</taxon>
        <taxon>Bacteroidota</taxon>
        <taxon>Flavobacteriia</taxon>
        <taxon>Flavobacteriales</taxon>
        <taxon>Flavobacteriaceae</taxon>
        <taxon>Pseudotamlana</taxon>
    </lineage>
</organism>
<evidence type="ECO:0000313" key="2">
    <source>
        <dbReference type="Proteomes" id="UP000441333"/>
    </source>
</evidence>
<accession>A0A6N6MF78</accession>
<reference evidence="1 2" key="1">
    <citation type="submission" date="2019-09" db="EMBL/GenBank/DDBJ databases">
        <authorList>
            <person name="Cao W.R."/>
        </authorList>
    </citation>
    <scope>NUCLEOTIDE SEQUENCE [LARGE SCALE GENOMIC DNA]</scope>
    <source>
        <strain evidence="1 2">B1N29</strain>
    </source>
</reference>
<name>A0A6N6MF78_9FLAO</name>
<evidence type="ECO:0000313" key="1">
    <source>
        <dbReference type="EMBL" id="KAB1067994.1"/>
    </source>
</evidence>
<dbReference type="Pfam" id="PF07396">
    <property type="entry name" value="Porin_O_P"/>
    <property type="match status" value="1"/>
</dbReference>
<dbReference type="InterPro" id="IPR023614">
    <property type="entry name" value="Porin_dom_sf"/>
</dbReference>
<dbReference type="EMBL" id="WAAT01000042">
    <property type="protein sequence ID" value="KAB1067994.1"/>
    <property type="molecule type" value="Genomic_DNA"/>
</dbReference>
<keyword evidence="2" id="KW-1185">Reference proteome</keyword>
<dbReference type="RefSeq" id="WP_150938852.1">
    <property type="nucleotide sequence ID" value="NZ_WAAT01000042.1"/>
</dbReference>
<dbReference type="SUPFAM" id="SSF56935">
    <property type="entry name" value="Porins"/>
    <property type="match status" value="1"/>
</dbReference>
<proteinExistence type="predicted"/>
<sequence length="398" mass="44741">MNTRLTLLGVAMLIVTTLGAQEIKTGAFGKGIFNVMGKDSTFSMKFAVRFQLLGYSSWIDDQPADLNFLVRRSRLKLDGFVYSPKLRYKFEAGFSNRDMSGGSDDFTHGSPRFIMDAFVDWNFYKNLILRVGQGKLPGNRERIISSANLQLVDRSLLNGKFNIDRDIGFQLKHYFNPAGNFMVREILSVSLGEGRNVTTGNLGGLQYVGGVEILPFGNFISKGDYKGADLKREPTPKLAIAASYEFNNDAVRTRSNQGKYMLIDDDNGIYKTNINTVFIDGMFKYRGYSLMFEYANRSADDAVAKNSDGTATGDIVEVGNSFNIQSGYLFKSNWEITGRYTDLNMDSISMQNSKDMYTLGFSKYIVGHKLKVQSDFSYIKTYASTDEILARLQLEVHF</sequence>
<dbReference type="Gene3D" id="2.40.160.10">
    <property type="entry name" value="Porin"/>
    <property type="match status" value="1"/>
</dbReference>
<gene>
    <name evidence="1" type="ORF">F6U93_08620</name>
</gene>
<dbReference type="InterPro" id="IPR010870">
    <property type="entry name" value="Porin_O/P"/>
</dbReference>
<protein>
    <submittedName>
        <fullName evidence="1">Porin</fullName>
    </submittedName>
</protein>
<dbReference type="Proteomes" id="UP000441333">
    <property type="component" value="Unassembled WGS sequence"/>
</dbReference>